<proteinExistence type="predicted"/>
<evidence type="ECO:0000256" key="3">
    <source>
        <dbReference type="ARBA" id="ARBA00022741"/>
    </source>
</evidence>
<feature type="transmembrane region" description="Helical" evidence="8">
    <location>
        <begin position="1879"/>
        <end position="1898"/>
    </location>
</feature>
<feature type="region of interest" description="Disordered" evidence="7">
    <location>
        <begin position="1426"/>
        <end position="1538"/>
    </location>
</feature>
<evidence type="ECO:0000313" key="11">
    <source>
        <dbReference type="Proteomes" id="UP001189429"/>
    </source>
</evidence>
<keyword evidence="2 8" id="KW-0812">Transmembrane</keyword>
<feature type="transmembrane region" description="Helical" evidence="8">
    <location>
        <begin position="856"/>
        <end position="878"/>
    </location>
</feature>
<feature type="transmembrane region" description="Helical" evidence="8">
    <location>
        <begin position="917"/>
        <end position="935"/>
    </location>
</feature>
<dbReference type="PANTHER" id="PTHR19229:SF250">
    <property type="entry name" value="ABC TRANSPORTER DOMAIN-CONTAINING PROTEIN-RELATED"/>
    <property type="match status" value="1"/>
</dbReference>
<keyword evidence="6 8" id="KW-0472">Membrane</keyword>
<feature type="transmembrane region" description="Helical" evidence="8">
    <location>
        <begin position="1974"/>
        <end position="1992"/>
    </location>
</feature>
<dbReference type="InterPro" id="IPR003439">
    <property type="entry name" value="ABC_transporter-like_ATP-bd"/>
</dbReference>
<dbReference type="SMART" id="SM00382">
    <property type="entry name" value="AAA"/>
    <property type="match status" value="2"/>
</dbReference>
<keyword evidence="4" id="KW-0067">ATP-binding</keyword>
<comment type="subcellular location">
    <subcellularLocation>
        <location evidence="1">Membrane</location>
        <topology evidence="1">Multi-pass membrane protein</topology>
    </subcellularLocation>
</comment>
<evidence type="ECO:0000256" key="7">
    <source>
        <dbReference type="SAM" id="MobiDB-lite"/>
    </source>
</evidence>
<evidence type="ECO:0000256" key="6">
    <source>
        <dbReference type="ARBA" id="ARBA00023136"/>
    </source>
</evidence>
<gene>
    <name evidence="10" type="ORF">PCOR1329_LOCUS79855</name>
</gene>
<reference evidence="10" key="1">
    <citation type="submission" date="2023-10" db="EMBL/GenBank/DDBJ databases">
        <authorList>
            <person name="Chen Y."/>
            <person name="Shah S."/>
            <person name="Dougan E. K."/>
            <person name="Thang M."/>
            <person name="Chan C."/>
        </authorList>
    </citation>
    <scope>NUCLEOTIDE SEQUENCE [LARGE SCALE GENOMIC DNA]</scope>
</reference>
<evidence type="ECO:0000256" key="8">
    <source>
        <dbReference type="SAM" id="Phobius"/>
    </source>
</evidence>
<dbReference type="Pfam" id="PF00005">
    <property type="entry name" value="ABC_tran"/>
    <property type="match status" value="2"/>
</dbReference>
<dbReference type="EMBL" id="CAUYUJ010021259">
    <property type="protein sequence ID" value="CAK0903560.1"/>
    <property type="molecule type" value="Genomic_DNA"/>
</dbReference>
<organism evidence="10 11">
    <name type="scientific">Prorocentrum cordatum</name>
    <dbReference type="NCBI Taxonomy" id="2364126"/>
    <lineage>
        <taxon>Eukaryota</taxon>
        <taxon>Sar</taxon>
        <taxon>Alveolata</taxon>
        <taxon>Dinophyceae</taxon>
        <taxon>Prorocentrales</taxon>
        <taxon>Prorocentraceae</taxon>
        <taxon>Prorocentrum</taxon>
    </lineage>
</organism>
<dbReference type="InterPro" id="IPR026082">
    <property type="entry name" value="ABCA"/>
</dbReference>
<feature type="transmembrane region" description="Helical" evidence="8">
    <location>
        <begin position="1812"/>
        <end position="1837"/>
    </location>
</feature>
<dbReference type="InterPro" id="IPR013525">
    <property type="entry name" value="ABC2_TM"/>
</dbReference>
<evidence type="ECO:0000313" key="10">
    <source>
        <dbReference type="EMBL" id="CAK0903560.1"/>
    </source>
</evidence>
<evidence type="ECO:0000256" key="5">
    <source>
        <dbReference type="ARBA" id="ARBA00022989"/>
    </source>
</evidence>
<dbReference type="InterPro" id="IPR003593">
    <property type="entry name" value="AAA+_ATPase"/>
</dbReference>
<evidence type="ECO:0000256" key="4">
    <source>
        <dbReference type="ARBA" id="ARBA00022840"/>
    </source>
</evidence>
<keyword evidence="5 8" id="KW-1133">Transmembrane helix</keyword>
<name>A0ABN9XU53_9DINO</name>
<protein>
    <recommendedName>
        <fullName evidence="9">ABC transporter domain-containing protein</fullName>
    </recommendedName>
</protein>
<feature type="transmembrane region" description="Helical" evidence="8">
    <location>
        <begin position="1849"/>
        <end position="1867"/>
    </location>
</feature>
<feature type="transmembrane region" description="Helical" evidence="8">
    <location>
        <begin position="812"/>
        <end position="835"/>
    </location>
</feature>
<dbReference type="InterPro" id="IPR027417">
    <property type="entry name" value="P-loop_NTPase"/>
</dbReference>
<evidence type="ECO:0000256" key="2">
    <source>
        <dbReference type="ARBA" id="ARBA00022692"/>
    </source>
</evidence>
<dbReference type="CDD" id="cd03263">
    <property type="entry name" value="ABC_subfamily_A"/>
    <property type="match status" value="2"/>
</dbReference>
<feature type="region of interest" description="Disordered" evidence="7">
    <location>
        <begin position="749"/>
        <end position="768"/>
    </location>
</feature>
<feature type="domain" description="ABC transporter" evidence="9">
    <location>
        <begin position="1086"/>
        <end position="1332"/>
    </location>
</feature>
<dbReference type="Gene3D" id="3.40.50.300">
    <property type="entry name" value="P-loop containing nucleotide triphosphate hydrolases"/>
    <property type="match status" value="2"/>
</dbReference>
<feature type="compositionally biased region" description="Low complexity" evidence="7">
    <location>
        <begin position="1438"/>
        <end position="1456"/>
    </location>
</feature>
<keyword evidence="3" id="KW-0547">Nucleotide-binding</keyword>
<evidence type="ECO:0000256" key="1">
    <source>
        <dbReference type="ARBA" id="ARBA00004141"/>
    </source>
</evidence>
<dbReference type="Proteomes" id="UP001189429">
    <property type="component" value="Unassembled WGS sequence"/>
</dbReference>
<sequence>MATEWLEAQLDRKVIGNVTLAEQLQQLDAAEEAERVRGWLVSAQSCDVANVTGELEKARQGYLDSALRRMLEGNASRLDSELARQVQEFRSQLSGELSQLWDYLQGEGSSASGWLVEYVERNLNDTCHLQGPLWNHSCNTSELASNLQLASVAMEHFQGWIENVTGIEVSWLDWFGNLSAIEAETSWLRNLTLAGAWSLGQLDREALQELADQAKSYIAEVAAQVEGYLNNASTGGEYAYQLPIGAFAQADRIVLWTSHFLKPASASLEFLEEVQAVASMAASEPEPEPEPETELLDLAQEFDTQVVQKLYEMIDYWTKANQTDKAIEYIEQFCQELNRTIDVALELRVEYDHEIQVSFGFLDSLRSALADLEGLNASAIEANLVPQWADQWQVECERVNASAIADFIERMRDDCPLCVQMLNLTSMDSFSYWVAMAHDWIEGVDLSALEANLTQWQVLLQGVDPDEVYNVTLSFLQAFQLEEVEEGISVAAQCAETLFQDLRGRAEQWLDANLSCDQPLELDLDFDWSWDNLSWWEGFQQLGGQTFRRLQRRDDGDEDDVEGMDWLVQGLLAQRKLLVAPYKGDAKKLFENMIAEVVLSLTDWRHLDLGELNRLKDWDAFGEAMEGFLAWVRGGAAMAVEWALLDGFMLTFDSESEMLDWVKDHPTEVIAGLVFDSVDADGNLVGSGVDVRYKVRMDQNILPATTRLITRVSGAMLGRLSSGTSTYETVFFVHLQEAMARAASRLEAQRRAPGGGGEARRASAAEGPGECGVGCNAFANDATEASRSVSVSLQHFPQPGYEEDNFIYIIQYMLPFFMVIGWLYVVSLLVSGIVYEKQERLREVMRIQGLRTWVYWTGWWVSAMTQMALVSAVIMLMMSGGGVFKYSDPFLIFVFFLVYSASTISLAMLISACFNRAMVAAVCAGVLYYTLYIPYSPYNRFEPFMGTPQKMAYCLLSPTALGVGTGIIAKWELDESGLTWGNLFKPYPISNQGTLPLGDFSMGHVLLMLIVDIVLYQLLGWYIEKVFPGELGLPQPWYFLLMPSYWKSKVRQPTGAAVAAGPVAEQKDNKQLVCWEAAADDLVPTAQIRNLAKTFAGVSRCGGIIGKLCGDAPPKRALKGISLDLHKGTVLGLLGHNGAGKSTTMSILTGIYPPTEGDVYVNGHSVSADSQKVREQLGVCLQSNALYNVLTCEEHLSLFCSLKGVPRSRVQADVTSLLESIGLTAKRSAMSKALSGGMKRRLSIGIALSGGSSIVALDEPTAGVDAGSRRDIWHILAGQKASRAILLSTHFMDEADVLSDRIAIIAEGELVAIGSSMALKRHFADSYLLTVVASDSADPALLLAAVRESVPQAEAAGSRGREHSFVLPNSARPLFATLFASLQDADRRKRLGVDTYGLSAATMEEVFLQASSTREEGLRGRVRNAGQAIEAPPQKSPAGSDSGSDAGTKTPSSSSGKGAGSSEDHAESGSNSGQSGDSPQSKCRMASVADGKEASPSSVHETFPGAGGKDPVFSPSCMVTSPPPEQAPQLGDGSAQPAKVPAGLAKQAEQASFETVGGPVLSQQQFRARLWMRLVSIKRDRKAWASQLVMPASLIFVAMIAATVILASQEQPALKLSTEVFTEVSWTGKHDLLIFDDPADANGQQMAQLLEQSTAASESAVMLDTQRYQQGMGQYLMDHAYDLTTSFGAVSVDDTSGTTGVASSELNLWFKSQHAHAVPALMNLASQARFRMMGQEQEVSSQVYSHPLPQYSVDLEEEQNGGGQAMLTLLVALTVIVAMGFIPASFVVNLVHERITDSKHQQLLAGLSQKMYWMSHYASDMLNFMIPVVFCWLQFVFFQIEAYSGENSFAVLMVLTAYGVCMSPFMYCWEGLFQVPSMAYVSMICINIFLGTTTTLATSTMDILENELPEVKPWNAACKQLFPVFVPSYNLGRGLIEIATNHFTKKFAADYELCQLDSLRCGKSPLDWDVGGEYLFWLLIMAPAWFMLRLFLEWRVFQRRGLKSSPAQRDASDEAVQEEAARVAEGRSSPHAGGKDALVIWNLSKTFRTGRGCCRKAAEVRSVRGISVGVAPGECFGLLGVNGAGKTTTMRMITGDTEIGGGDVTLGGWSIRNRRDKARKHLGYCPQFDALPDKLTTRQTLVFYALLRGVAPSKVGQVVDSMIGRMCLEAHEHRLTQHLSGGNKRKLSTALALIGEPDVVLLDEPSTGIDVGARRFLWDFLGEIRQRGHALVLTSHSMDECEVLCTRLTVMVHGEFRCLGSPTQLKDKYGGGYTLTIKAVPKQQHEPEDSNSIASPQGLPVDVIRNFITSEVPEAVLAEENVGLFRYRLGGGELTGLSQRAVSLSDLFAKLEGAMQDPAALKGIISDYTISQTSLEEVFLHFSKEVEQSVFANALGDEETASKTSASRGTQSV</sequence>
<accession>A0ABN9XU53</accession>
<feature type="transmembrane region" description="Helical" evidence="8">
    <location>
        <begin position="890"/>
        <end position="910"/>
    </location>
</feature>
<feature type="transmembrane region" description="Helical" evidence="8">
    <location>
        <begin position="1588"/>
        <end position="1607"/>
    </location>
</feature>
<dbReference type="SUPFAM" id="SSF52540">
    <property type="entry name" value="P-loop containing nucleoside triphosphate hydrolases"/>
    <property type="match status" value="2"/>
</dbReference>
<dbReference type="Pfam" id="PF12698">
    <property type="entry name" value="ABC2_membrane_3"/>
    <property type="match status" value="2"/>
</dbReference>
<dbReference type="InterPro" id="IPR017871">
    <property type="entry name" value="ABC_transporter-like_CS"/>
</dbReference>
<dbReference type="PROSITE" id="PS50893">
    <property type="entry name" value="ABC_TRANSPORTER_2"/>
    <property type="match status" value="2"/>
</dbReference>
<dbReference type="PROSITE" id="PS00211">
    <property type="entry name" value="ABC_TRANSPORTER_1"/>
    <property type="match status" value="1"/>
</dbReference>
<feature type="compositionally biased region" description="Polar residues" evidence="7">
    <location>
        <begin position="1468"/>
        <end position="1481"/>
    </location>
</feature>
<feature type="domain" description="ABC transporter" evidence="9">
    <location>
        <begin position="2038"/>
        <end position="2278"/>
    </location>
</feature>
<feature type="transmembrane region" description="Helical" evidence="8">
    <location>
        <begin position="1765"/>
        <end position="1791"/>
    </location>
</feature>
<dbReference type="PANTHER" id="PTHR19229">
    <property type="entry name" value="ATP-BINDING CASSETTE TRANSPORTER SUBFAMILY A ABCA"/>
    <property type="match status" value="1"/>
</dbReference>
<feature type="region of interest" description="Disordered" evidence="7">
    <location>
        <begin position="2008"/>
        <end position="2031"/>
    </location>
</feature>
<evidence type="ECO:0000259" key="9">
    <source>
        <dbReference type="PROSITE" id="PS50893"/>
    </source>
</evidence>
<keyword evidence="11" id="KW-1185">Reference proteome</keyword>
<comment type="caution">
    <text evidence="10">The sequence shown here is derived from an EMBL/GenBank/DDBJ whole genome shotgun (WGS) entry which is preliminary data.</text>
</comment>